<dbReference type="GO" id="GO:0004497">
    <property type="term" value="F:monooxygenase activity"/>
    <property type="evidence" value="ECO:0007669"/>
    <property type="project" value="InterPro"/>
</dbReference>
<proteinExistence type="inferred from homology"/>
<evidence type="ECO:0000313" key="5">
    <source>
        <dbReference type="EMBL" id="CAG8486381.1"/>
    </source>
</evidence>
<reference evidence="5" key="1">
    <citation type="submission" date="2021-06" db="EMBL/GenBank/DDBJ databases">
        <authorList>
            <person name="Kallberg Y."/>
            <person name="Tangrot J."/>
            <person name="Rosling A."/>
        </authorList>
    </citation>
    <scope>NUCLEOTIDE SEQUENCE</scope>
    <source>
        <strain evidence="5">IN212</strain>
    </source>
</reference>
<evidence type="ECO:0000256" key="4">
    <source>
        <dbReference type="ARBA" id="ARBA00023004"/>
    </source>
</evidence>
<keyword evidence="2" id="KW-0479">Metal-binding</keyword>
<evidence type="ECO:0000256" key="2">
    <source>
        <dbReference type="ARBA" id="ARBA00022723"/>
    </source>
</evidence>
<dbReference type="PANTHER" id="PTHR24296">
    <property type="entry name" value="CYTOCHROME P450"/>
    <property type="match status" value="1"/>
</dbReference>
<gene>
    <name evidence="5" type="ORF">RFULGI_LOCUS1779</name>
</gene>
<dbReference type="GO" id="GO:0005506">
    <property type="term" value="F:iron ion binding"/>
    <property type="evidence" value="ECO:0007669"/>
    <property type="project" value="InterPro"/>
</dbReference>
<dbReference type="InterPro" id="IPR036396">
    <property type="entry name" value="Cyt_P450_sf"/>
</dbReference>
<comment type="caution">
    <text evidence="5">The sequence shown here is derived from an EMBL/GenBank/DDBJ whole genome shotgun (WGS) entry which is preliminary data.</text>
</comment>
<dbReference type="Gene3D" id="1.10.630.10">
    <property type="entry name" value="Cytochrome P450"/>
    <property type="match status" value="2"/>
</dbReference>
<dbReference type="AlphaFoldDB" id="A0A9N8WI31"/>
<dbReference type="GO" id="GO:0020037">
    <property type="term" value="F:heme binding"/>
    <property type="evidence" value="ECO:0007669"/>
    <property type="project" value="InterPro"/>
</dbReference>
<dbReference type="EMBL" id="CAJVPZ010001188">
    <property type="protein sequence ID" value="CAG8486381.1"/>
    <property type="molecule type" value="Genomic_DNA"/>
</dbReference>
<evidence type="ECO:0000256" key="1">
    <source>
        <dbReference type="ARBA" id="ARBA00010617"/>
    </source>
</evidence>
<dbReference type="OrthoDB" id="1470350at2759"/>
<keyword evidence="4" id="KW-0408">Iron</keyword>
<keyword evidence="3" id="KW-0560">Oxidoreductase</keyword>
<evidence type="ECO:0000313" key="6">
    <source>
        <dbReference type="Proteomes" id="UP000789396"/>
    </source>
</evidence>
<protein>
    <submittedName>
        <fullName evidence="5">8765_t:CDS:1</fullName>
    </submittedName>
</protein>
<dbReference type="Proteomes" id="UP000789396">
    <property type="component" value="Unassembled WGS sequence"/>
</dbReference>
<dbReference type="InterPro" id="IPR001128">
    <property type="entry name" value="Cyt_P450"/>
</dbReference>
<sequence length="209" mass="24558">MSFGANFECLTNPEEKSQFVTNFEYAQNVMFKRFEHPLWKITEKFSEKGRRMREACKYIDDYIYNMINNYKSKLEIEKKTASNLLALLINAVDENGKKFNDRELRDVVLNLIIADNVLPNNTPVFAGEYVEYNLFAMGRDEKIWGEDAKQFNPQRFLDSEDGLRPNKFNLGQQFATLEVIMLVVMMFREFKFELVPGQKLPPEFEDSIT</sequence>
<accession>A0A9N8WI31</accession>
<dbReference type="SUPFAM" id="SSF48264">
    <property type="entry name" value="Cytochrome P450"/>
    <property type="match status" value="1"/>
</dbReference>
<comment type="similarity">
    <text evidence="1">Belongs to the cytochrome P450 family.</text>
</comment>
<name>A0A9N8WI31_9GLOM</name>
<organism evidence="5 6">
    <name type="scientific">Racocetra fulgida</name>
    <dbReference type="NCBI Taxonomy" id="60492"/>
    <lineage>
        <taxon>Eukaryota</taxon>
        <taxon>Fungi</taxon>
        <taxon>Fungi incertae sedis</taxon>
        <taxon>Mucoromycota</taxon>
        <taxon>Glomeromycotina</taxon>
        <taxon>Glomeromycetes</taxon>
        <taxon>Diversisporales</taxon>
        <taxon>Gigasporaceae</taxon>
        <taxon>Racocetra</taxon>
    </lineage>
</organism>
<keyword evidence="6" id="KW-1185">Reference proteome</keyword>
<dbReference type="GO" id="GO:0016705">
    <property type="term" value="F:oxidoreductase activity, acting on paired donors, with incorporation or reduction of molecular oxygen"/>
    <property type="evidence" value="ECO:0007669"/>
    <property type="project" value="InterPro"/>
</dbReference>
<evidence type="ECO:0000256" key="3">
    <source>
        <dbReference type="ARBA" id="ARBA00023002"/>
    </source>
</evidence>
<dbReference type="Pfam" id="PF00067">
    <property type="entry name" value="p450"/>
    <property type="match status" value="1"/>
</dbReference>